<dbReference type="PANTHER" id="PTHR33571:SF19">
    <property type="entry name" value="PROTEIN ADENYLYLTRANSFERASE MJ0128-RELATED"/>
    <property type="match status" value="1"/>
</dbReference>
<dbReference type="STRING" id="1434111.MSLAZ_2057"/>
<keyword evidence="2" id="KW-1277">Toxin-antitoxin system</keyword>
<evidence type="ECO:0000256" key="11">
    <source>
        <dbReference type="ARBA" id="ARBA00047518"/>
    </source>
</evidence>
<evidence type="ECO:0000256" key="3">
    <source>
        <dbReference type="ARBA" id="ARBA00022679"/>
    </source>
</evidence>
<dbReference type="CDD" id="cd05403">
    <property type="entry name" value="NT_KNTase_like"/>
    <property type="match status" value="1"/>
</dbReference>
<keyword evidence="8" id="KW-0460">Magnesium</keyword>
<dbReference type="InterPro" id="IPR043519">
    <property type="entry name" value="NT_sf"/>
</dbReference>
<evidence type="ECO:0000256" key="10">
    <source>
        <dbReference type="ARBA" id="ARBA00038276"/>
    </source>
</evidence>
<keyword evidence="3 14" id="KW-0808">Transferase</keyword>
<protein>
    <recommendedName>
        <fullName evidence="9">protein adenylyltransferase</fullName>
        <ecNumber evidence="9">2.7.7.108</ecNumber>
    </recommendedName>
</protein>
<reference evidence="14 15" key="1">
    <citation type="submission" date="2014-07" db="EMBL/GenBank/DDBJ databases">
        <title>Methanogenic archaea and the global carbon cycle.</title>
        <authorList>
            <person name="Henriksen J.R."/>
            <person name="Luke J."/>
            <person name="Reinhart S."/>
            <person name="Benedict M.N."/>
            <person name="Youngblut N.D."/>
            <person name="Metcalf M.E."/>
            <person name="Whitaker R.J."/>
            <person name="Metcalf W.W."/>
        </authorList>
    </citation>
    <scope>NUCLEOTIDE SEQUENCE [LARGE SCALE GENOMIC DNA]</scope>
    <source>
        <strain evidence="14 15">Z-7289</strain>
    </source>
</reference>
<dbReference type="Proteomes" id="UP000033072">
    <property type="component" value="Chromosome"/>
</dbReference>
<evidence type="ECO:0000256" key="12">
    <source>
        <dbReference type="ARBA" id="ARBA00048696"/>
    </source>
</evidence>
<evidence type="ECO:0000256" key="7">
    <source>
        <dbReference type="ARBA" id="ARBA00022840"/>
    </source>
</evidence>
<dbReference type="GO" id="GO:0070733">
    <property type="term" value="F:AMPylase activity"/>
    <property type="evidence" value="ECO:0007669"/>
    <property type="project" value="UniProtKB-EC"/>
</dbReference>
<dbReference type="EMBL" id="CP009515">
    <property type="protein sequence ID" value="AKB75318.1"/>
    <property type="molecule type" value="Genomic_DNA"/>
</dbReference>
<dbReference type="PANTHER" id="PTHR33571">
    <property type="entry name" value="SSL8005 PROTEIN"/>
    <property type="match status" value="1"/>
</dbReference>
<dbReference type="InterPro" id="IPR052038">
    <property type="entry name" value="Type-VII_TA_antitoxin"/>
</dbReference>
<dbReference type="HOGENOM" id="CLU_130257_10_0_2"/>
<comment type="catalytic activity">
    <reaction evidence="11">
        <text>O-(5'-adenylyl)-L-tyrosyl-[protein] + ATP = O-[5'-(adenylyl-(5'-&gt;3')-adenylyl)]-L-tyrosyl-[protein] + diphosphate</text>
        <dbReference type="Rhea" id="RHEA:66528"/>
        <dbReference type="Rhea" id="RHEA-COMP:13846"/>
        <dbReference type="Rhea" id="RHEA-COMP:17046"/>
        <dbReference type="ChEBI" id="CHEBI:30616"/>
        <dbReference type="ChEBI" id="CHEBI:33019"/>
        <dbReference type="ChEBI" id="CHEBI:83624"/>
        <dbReference type="ChEBI" id="CHEBI:167160"/>
    </reaction>
</comment>
<keyword evidence="5" id="KW-0479">Metal-binding</keyword>
<name>A0A0E3S8A1_9EURY</name>
<dbReference type="GeneID" id="24806846"/>
<evidence type="ECO:0000313" key="15">
    <source>
        <dbReference type="Proteomes" id="UP000033072"/>
    </source>
</evidence>
<organism evidence="14 15">
    <name type="scientific">Methanosarcina lacustris Z-7289</name>
    <dbReference type="NCBI Taxonomy" id="1434111"/>
    <lineage>
        <taxon>Archaea</taxon>
        <taxon>Methanobacteriati</taxon>
        <taxon>Methanobacteriota</taxon>
        <taxon>Stenosarchaea group</taxon>
        <taxon>Methanomicrobia</taxon>
        <taxon>Methanosarcinales</taxon>
        <taxon>Methanosarcinaceae</taxon>
        <taxon>Methanosarcina</taxon>
    </lineage>
</organism>
<dbReference type="KEGG" id="mls:MSLAZ_2057"/>
<dbReference type="PATRIC" id="fig|1434111.4.peg.2701"/>
<comment type="cofactor">
    <cofactor evidence="1">
        <name>Mg(2+)</name>
        <dbReference type="ChEBI" id="CHEBI:18420"/>
    </cofactor>
</comment>
<evidence type="ECO:0000256" key="4">
    <source>
        <dbReference type="ARBA" id="ARBA00022695"/>
    </source>
</evidence>
<evidence type="ECO:0000256" key="5">
    <source>
        <dbReference type="ARBA" id="ARBA00022723"/>
    </source>
</evidence>
<evidence type="ECO:0000259" key="13">
    <source>
        <dbReference type="Pfam" id="PF01909"/>
    </source>
</evidence>
<evidence type="ECO:0000256" key="9">
    <source>
        <dbReference type="ARBA" id="ARBA00034531"/>
    </source>
</evidence>
<evidence type="ECO:0000256" key="2">
    <source>
        <dbReference type="ARBA" id="ARBA00022649"/>
    </source>
</evidence>
<dbReference type="RefSeq" id="WP_048126731.1">
    <property type="nucleotide sequence ID" value="NZ_CP009515.1"/>
</dbReference>
<dbReference type="Pfam" id="PF01909">
    <property type="entry name" value="NTP_transf_2"/>
    <property type="match status" value="1"/>
</dbReference>
<feature type="domain" description="Polymerase nucleotidyl transferase" evidence="13">
    <location>
        <begin position="16"/>
        <end position="99"/>
    </location>
</feature>
<comment type="similarity">
    <text evidence="10">Belongs to the MntA antitoxin family.</text>
</comment>
<dbReference type="EC" id="2.7.7.108" evidence="9"/>
<sequence>MPSQELKDAEYFIKILRQHLPELKEKYSVSYLGIFGSYIRGEQTKDSDLDVLVQFEKKPGLFKYIELEDYLSDLLGVKVDLVMKSALKPNIGKRILNEVEAL</sequence>
<evidence type="ECO:0000256" key="8">
    <source>
        <dbReference type="ARBA" id="ARBA00022842"/>
    </source>
</evidence>
<dbReference type="InterPro" id="IPR002934">
    <property type="entry name" value="Polymerase_NTP_transf_dom"/>
</dbReference>
<keyword evidence="6" id="KW-0547">Nucleotide-binding</keyword>
<keyword evidence="7" id="KW-0067">ATP-binding</keyword>
<keyword evidence="4" id="KW-0548">Nucleotidyltransferase</keyword>
<comment type="catalytic activity">
    <reaction evidence="12">
        <text>L-tyrosyl-[protein] + ATP = O-(5'-adenylyl)-L-tyrosyl-[protein] + diphosphate</text>
        <dbReference type="Rhea" id="RHEA:54288"/>
        <dbReference type="Rhea" id="RHEA-COMP:10136"/>
        <dbReference type="Rhea" id="RHEA-COMP:13846"/>
        <dbReference type="ChEBI" id="CHEBI:30616"/>
        <dbReference type="ChEBI" id="CHEBI:33019"/>
        <dbReference type="ChEBI" id="CHEBI:46858"/>
        <dbReference type="ChEBI" id="CHEBI:83624"/>
        <dbReference type="EC" id="2.7.7.108"/>
    </reaction>
</comment>
<dbReference type="GO" id="GO:0005524">
    <property type="term" value="F:ATP binding"/>
    <property type="evidence" value="ECO:0007669"/>
    <property type="project" value="UniProtKB-KW"/>
</dbReference>
<accession>A0A0E3S8A1</accession>
<evidence type="ECO:0000256" key="6">
    <source>
        <dbReference type="ARBA" id="ARBA00022741"/>
    </source>
</evidence>
<dbReference type="GO" id="GO:0046872">
    <property type="term" value="F:metal ion binding"/>
    <property type="evidence" value="ECO:0007669"/>
    <property type="project" value="UniProtKB-KW"/>
</dbReference>
<proteinExistence type="inferred from homology"/>
<dbReference type="Gene3D" id="3.30.460.10">
    <property type="entry name" value="Beta Polymerase, domain 2"/>
    <property type="match status" value="1"/>
</dbReference>
<keyword evidence="15" id="KW-1185">Reference proteome</keyword>
<dbReference type="SUPFAM" id="SSF81301">
    <property type="entry name" value="Nucleotidyltransferase"/>
    <property type="match status" value="1"/>
</dbReference>
<evidence type="ECO:0000256" key="1">
    <source>
        <dbReference type="ARBA" id="ARBA00001946"/>
    </source>
</evidence>
<evidence type="ECO:0000313" key="14">
    <source>
        <dbReference type="EMBL" id="AKB75318.1"/>
    </source>
</evidence>
<gene>
    <name evidence="14" type="ORF">MSLAZ_2057</name>
</gene>
<dbReference type="AlphaFoldDB" id="A0A0E3S8A1"/>
<dbReference type="OrthoDB" id="9287at2157"/>